<dbReference type="Gene3D" id="2.10.25.10">
    <property type="entry name" value="Laminin"/>
    <property type="match status" value="2"/>
</dbReference>
<keyword evidence="12" id="KW-1185">Reference proteome</keyword>
<comment type="similarity">
    <text evidence="2">Belongs to the serine protease inhibitor-like (TIL domain-containing) family.</text>
</comment>
<comment type="caution">
    <text evidence="11">The sequence shown here is derived from an EMBL/GenBank/DDBJ whole genome shotgun (WGS) entry which is preliminary data.</text>
</comment>
<dbReference type="PANTHER" id="PTHR10083:SF374">
    <property type="entry name" value="BPTI_KUNITZ INHIBITOR DOMAIN-CONTAINING PROTEIN"/>
    <property type="match status" value="1"/>
</dbReference>
<dbReference type="PANTHER" id="PTHR10083">
    <property type="entry name" value="KUNITZ-TYPE PROTEASE INHIBITOR-RELATED"/>
    <property type="match status" value="1"/>
</dbReference>
<dbReference type="FunFam" id="4.10.410.10:FF:000020">
    <property type="entry name" value="Collagen, type VI, alpha 3"/>
    <property type="match status" value="2"/>
</dbReference>
<dbReference type="InterPro" id="IPR002919">
    <property type="entry name" value="TIL_dom"/>
</dbReference>
<feature type="domain" description="BPTI/Kunitz inhibitor" evidence="10">
    <location>
        <begin position="147"/>
        <end position="197"/>
    </location>
</feature>
<feature type="signal peptide" evidence="9">
    <location>
        <begin position="1"/>
        <end position="15"/>
    </location>
</feature>
<evidence type="ECO:0000256" key="3">
    <source>
        <dbReference type="ARBA" id="ARBA00022525"/>
    </source>
</evidence>
<dbReference type="Pfam" id="PF00014">
    <property type="entry name" value="Kunitz_BPTI"/>
    <property type="match status" value="4"/>
</dbReference>
<dbReference type="PRINTS" id="PR00759">
    <property type="entry name" value="BASICPTASE"/>
</dbReference>
<dbReference type="Pfam" id="PF01826">
    <property type="entry name" value="TIL"/>
    <property type="match status" value="2"/>
</dbReference>
<keyword evidence="3" id="KW-0964">Secreted</keyword>
<dbReference type="InterPro" id="IPR020901">
    <property type="entry name" value="Prtase_inh_Kunz-CS"/>
</dbReference>
<evidence type="ECO:0000259" key="10">
    <source>
        <dbReference type="PROSITE" id="PS50279"/>
    </source>
</evidence>
<evidence type="ECO:0000256" key="5">
    <source>
        <dbReference type="ARBA" id="ARBA00022729"/>
    </source>
</evidence>
<dbReference type="SUPFAM" id="SSF57567">
    <property type="entry name" value="Serine protease inhibitors"/>
    <property type="match status" value="2"/>
</dbReference>
<dbReference type="InterPro" id="IPR002223">
    <property type="entry name" value="Kunitz_BPTI"/>
</dbReference>
<dbReference type="Gene3D" id="4.10.410.10">
    <property type="entry name" value="Pancreatic trypsin inhibitor Kunitz domain"/>
    <property type="match status" value="4"/>
</dbReference>
<dbReference type="SUPFAM" id="SSF57362">
    <property type="entry name" value="BPTI-like"/>
    <property type="match status" value="4"/>
</dbReference>
<dbReference type="EMBL" id="BPLQ01011934">
    <property type="protein sequence ID" value="GIY61357.1"/>
    <property type="molecule type" value="Genomic_DNA"/>
</dbReference>
<name>A0AAV4UTK1_9ARAC</name>
<dbReference type="FunFam" id="4.10.410.10:FF:000021">
    <property type="entry name" value="Serine protease inhibitor, putative"/>
    <property type="match status" value="1"/>
</dbReference>
<dbReference type="InterPro" id="IPR036084">
    <property type="entry name" value="Ser_inhib-like_sf"/>
</dbReference>
<evidence type="ECO:0000256" key="2">
    <source>
        <dbReference type="ARBA" id="ARBA00007611"/>
    </source>
</evidence>
<feature type="domain" description="BPTI/Kunitz inhibitor" evidence="10">
    <location>
        <begin position="270"/>
        <end position="320"/>
    </location>
</feature>
<dbReference type="InterPro" id="IPR050098">
    <property type="entry name" value="TFPI/VKTCI-like"/>
</dbReference>
<dbReference type="CDD" id="cd19941">
    <property type="entry name" value="TIL"/>
    <property type="match status" value="2"/>
</dbReference>
<sequence length="382" mass="42030">MKLLVLFALVAGAVAFLDEDCPPNSKYQSCGTACPLTCENHKNPPKACVLMCNPGCHCDEGYVKTKDGKCVLPQNCPGQEVCGENERYTGCGTACPLTCDNYDNPPKICNLMCKIGCECQDGFVRSADGKCVLPEECPGRAEEESNCHDEADGGMCRGYFPMWYYDESSMDCKEFIYGGCQGNGNRYGSKEDCLKSCAHIFKADADTCDLPAETGRCRGFFPRYHFDKASGQCKRFVYGGCGGNANNFKTEDDCNSACGNRAAALDRPDCDKPAEPGLCRAYIPRYYYDQEAGQCKKFIYGGCGGNRNNFQTEDECYNKCGALASESACDQEKVVGPCRAAFRRFFFNKQTGQCERFIYGGCQGNSNNFHSQEDCEAVCLRQ</sequence>
<dbReference type="CDD" id="cd00109">
    <property type="entry name" value="Kunitz-type"/>
    <property type="match status" value="4"/>
</dbReference>
<protein>
    <submittedName>
        <fullName evidence="11">Papilin</fullName>
    </submittedName>
</protein>
<feature type="chain" id="PRO_5043394289" evidence="9">
    <location>
        <begin position="16"/>
        <end position="382"/>
    </location>
</feature>
<keyword evidence="4" id="KW-0646">Protease inhibitor</keyword>
<feature type="domain" description="BPTI/Kunitz inhibitor" evidence="10">
    <location>
        <begin position="208"/>
        <end position="258"/>
    </location>
</feature>
<dbReference type="GO" id="GO:0004867">
    <property type="term" value="F:serine-type endopeptidase inhibitor activity"/>
    <property type="evidence" value="ECO:0007669"/>
    <property type="project" value="UniProtKB-KW"/>
</dbReference>
<dbReference type="FunFam" id="2.10.25.10:FF:000055">
    <property type="entry name" value="alpha-tectorin isoform X1"/>
    <property type="match status" value="1"/>
</dbReference>
<evidence type="ECO:0000256" key="7">
    <source>
        <dbReference type="ARBA" id="ARBA00022900"/>
    </source>
</evidence>
<dbReference type="Proteomes" id="UP001054837">
    <property type="component" value="Unassembled WGS sequence"/>
</dbReference>
<reference evidence="11 12" key="1">
    <citation type="submission" date="2021-06" db="EMBL/GenBank/DDBJ databases">
        <title>Caerostris darwini draft genome.</title>
        <authorList>
            <person name="Kono N."/>
            <person name="Arakawa K."/>
        </authorList>
    </citation>
    <scope>NUCLEOTIDE SEQUENCE [LARGE SCALE GENOMIC DNA]</scope>
</reference>
<dbReference type="InterPro" id="IPR036880">
    <property type="entry name" value="Kunitz_BPTI_sf"/>
</dbReference>
<evidence type="ECO:0000256" key="4">
    <source>
        <dbReference type="ARBA" id="ARBA00022690"/>
    </source>
</evidence>
<keyword evidence="8" id="KW-1015">Disulfide bond</keyword>
<evidence type="ECO:0000313" key="12">
    <source>
        <dbReference type="Proteomes" id="UP001054837"/>
    </source>
</evidence>
<dbReference type="PROSITE" id="PS00280">
    <property type="entry name" value="BPTI_KUNITZ_1"/>
    <property type="match status" value="2"/>
</dbReference>
<keyword evidence="5 9" id="KW-0732">Signal</keyword>
<proteinExistence type="inferred from homology"/>
<feature type="domain" description="BPTI/Kunitz inhibitor" evidence="10">
    <location>
        <begin position="329"/>
        <end position="379"/>
    </location>
</feature>
<evidence type="ECO:0000256" key="1">
    <source>
        <dbReference type="ARBA" id="ARBA00004613"/>
    </source>
</evidence>
<comment type="subcellular location">
    <subcellularLocation>
        <location evidence="1">Secreted</location>
    </subcellularLocation>
</comment>
<dbReference type="AlphaFoldDB" id="A0AAV4UTK1"/>
<dbReference type="GO" id="GO:0005615">
    <property type="term" value="C:extracellular space"/>
    <property type="evidence" value="ECO:0007669"/>
    <property type="project" value="TreeGrafter"/>
</dbReference>
<accession>A0AAV4UTK1</accession>
<gene>
    <name evidence="11" type="primary">Ppn</name>
    <name evidence="11" type="ORF">CDAR_166741</name>
</gene>
<dbReference type="FunFam" id="4.10.410.10:FF:000004">
    <property type="entry name" value="Tissue factor pathway inhibitor"/>
    <property type="match status" value="1"/>
</dbReference>
<evidence type="ECO:0000256" key="9">
    <source>
        <dbReference type="SAM" id="SignalP"/>
    </source>
</evidence>
<organism evidence="11 12">
    <name type="scientific">Caerostris darwini</name>
    <dbReference type="NCBI Taxonomy" id="1538125"/>
    <lineage>
        <taxon>Eukaryota</taxon>
        <taxon>Metazoa</taxon>
        <taxon>Ecdysozoa</taxon>
        <taxon>Arthropoda</taxon>
        <taxon>Chelicerata</taxon>
        <taxon>Arachnida</taxon>
        <taxon>Araneae</taxon>
        <taxon>Araneomorphae</taxon>
        <taxon>Entelegynae</taxon>
        <taxon>Araneoidea</taxon>
        <taxon>Araneidae</taxon>
        <taxon>Caerostris</taxon>
    </lineage>
</organism>
<evidence type="ECO:0000313" key="11">
    <source>
        <dbReference type="EMBL" id="GIY61357.1"/>
    </source>
</evidence>
<keyword evidence="6" id="KW-0677">Repeat</keyword>
<evidence type="ECO:0000256" key="6">
    <source>
        <dbReference type="ARBA" id="ARBA00022737"/>
    </source>
</evidence>
<keyword evidence="7" id="KW-0722">Serine protease inhibitor</keyword>
<dbReference type="SMART" id="SM00131">
    <property type="entry name" value="KU"/>
    <property type="match status" value="4"/>
</dbReference>
<evidence type="ECO:0000256" key="8">
    <source>
        <dbReference type="ARBA" id="ARBA00023157"/>
    </source>
</evidence>
<dbReference type="PROSITE" id="PS50279">
    <property type="entry name" value="BPTI_KUNITZ_2"/>
    <property type="match status" value="4"/>
</dbReference>